<dbReference type="InterPro" id="IPR049994">
    <property type="entry name" value="Staley_37-like"/>
</dbReference>
<evidence type="ECO:0000313" key="2">
    <source>
        <dbReference type="Proteomes" id="UP000015545"/>
    </source>
</evidence>
<keyword evidence="2" id="KW-1185">Reference proteome</keyword>
<dbReference type="GeneID" id="16574766"/>
<dbReference type="KEGG" id="vg:16574766"/>
<accession>S5VM70</accession>
<dbReference type="Proteomes" id="UP000015545">
    <property type="component" value="Segment"/>
</dbReference>
<dbReference type="NCBIfam" id="NF042927">
    <property type="entry name" value="capsid_Caudo_2"/>
    <property type="match status" value="1"/>
</dbReference>
<dbReference type="EMBL" id="KF147891">
    <property type="protein sequence ID" value="AGS81964.1"/>
    <property type="molecule type" value="Genomic_DNA"/>
</dbReference>
<organism evidence="1 2">
    <name type="scientific">Pseudomonas phage PaBG</name>
    <dbReference type="NCBI Taxonomy" id="1335230"/>
    <lineage>
        <taxon>Viruses</taxon>
        <taxon>Duplodnaviria</taxon>
        <taxon>Heunggongvirae</taxon>
        <taxon>Uroviricota</taxon>
        <taxon>Caudoviricetes</taxon>
        <taxon>Baikalvirus</taxon>
        <taxon>Baikalvirus PaBG</taxon>
    </lineage>
</organism>
<evidence type="ECO:0008006" key="3">
    <source>
        <dbReference type="Google" id="ProtNLM"/>
    </source>
</evidence>
<sequence length="368" mass="40167">MTQHAFTGARMVLKDGSPLEDLRLGKGRELALSSSTGEINAGSVKEAMQVIGQMMSAYASGEIIEQRRAPSAREEAVAAAEARREVLREAMVDPQKWSALGASLAQQISDQADREGFVRKLMVGNTLKQGEVQRVPMPAHDTMAVVATSSSNTGYQTIRQRVFTPDEFEIQANVRVENLDIQQVNGDLLDHAYNDGLQAIMVAEDRLWKKAADQTVGVVNNLELIAGELTTKNLGRLRQQIAKWGLPATHILLANDYWADVIGSNDFATFFDPITKYDLVLNGQIGTLVGMNIITDAFRQPNQKVLNPGEIYVVSDPRNHGAYSTRGGIQSTPTNGADAGNSTRGWFMVEPFSLVLANVRSVVKGKRA</sequence>
<proteinExistence type="predicted"/>
<dbReference type="RefSeq" id="YP_008433411.1">
    <property type="nucleotide sequence ID" value="NC_022096.1"/>
</dbReference>
<evidence type="ECO:0000313" key="1">
    <source>
        <dbReference type="EMBL" id="AGS81964.1"/>
    </source>
</evidence>
<reference evidence="1 2" key="1">
    <citation type="journal article" date="2014" name="Genome Announc.">
        <title>Complete Genome Sequence of the Novel Giant Pseudomonas Phage PaBG.</title>
        <authorList>
            <person name="Sykilinda N.N."/>
            <person name="Bondar A.A."/>
            <person name="Gorshkova A.S."/>
            <person name="Kurochkina L.P."/>
            <person name="Kulikov E.E."/>
            <person name="Shneider M.M."/>
            <person name="Kadykov V.A."/>
            <person name="Solovjeva N.V."/>
            <person name="Kabilov M.R."/>
            <person name="Mesyanzhinov V.V."/>
            <person name="Vlassov V.V."/>
            <person name="Drukker V.V."/>
            <person name="Miroshnikov K.A."/>
        </authorList>
    </citation>
    <scope>NUCLEOTIDE SEQUENCE [LARGE SCALE GENOMIC DNA]</scope>
</reference>
<gene>
    <name evidence="1" type="ORF">PaBG_00080</name>
</gene>
<dbReference type="OrthoDB" id="16886at10239"/>
<protein>
    <recommendedName>
        <fullName evidence="3">Major capsid protein</fullName>
    </recommendedName>
</protein>
<name>S5VM70_9CAUD</name>